<evidence type="ECO:0000256" key="4">
    <source>
        <dbReference type="ARBA" id="ARBA00022722"/>
    </source>
</evidence>
<dbReference type="PANTHER" id="PTHR22930:SF198">
    <property type="entry name" value="DDE TNP4 DOMAIN-CONTAINING PROTEIN"/>
    <property type="match status" value="1"/>
</dbReference>
<dbReference type="EMBL" id="UYJE01001321">
    <property type="protein sequence ID" value="VDI01229.1"/>
    <property type="molecule type" value="Genomic_DNA"/>
</dbReference>
<keyword evidence="6" id="KW-0378">Hydrolase</keyword>
<evidence type="ECO:0000313" key="9">
    <source>
        <dbReference type="EMBL" id="VDI01229.1"/>
    </source>
</evidence>
<proteinExistence type="inferred from homology"/>
<dbReference type="GO" id="GO:0005634">
    <property type="term" value="C:nucleus"/>
    <property type="evidence" value="ECO:0007669"/>
    <property type="project" value="UniProtKB-SubCell"/>
</dbReference>
<keyword evidence="5" id="KW-0479">Metal-binding</keyword>
<organism evidence="9 10">
    <name type="scientific">Mytilus galloprovincialis</name>
    <name type="common">Mediterranean mussel</name>
    <dbReference type="NCBI Taxonomy" id="29158"/>
    <lineage>
        <taxon>Eukaryota</taxon>
        <taxon>Metazoa</taxon>
        <taxon>Spiralia</taxon>
        <taxon>Lophotrochozoa</taxon>
        <taxon>Mollusca</taxon>
        <taxon>Bivalvia</taxon>
        <taxon>Autobranchia</taxon>
        <taxon>Pteriomorphia</taxon>
        <taxon>Mytilida</taxon>
        <taxon>Mytiloidea</taxon>
        <taxon>Mytilidae</taxon>
        <taxon>Mytilinae</taxon>
        <taxon>Mytilus</taxon>
    </lineage>
</organism>
<evidence type="ECO:0000256" key="6">
    <source>
        <dbReference type="ARBA" id="ARBA00022801"/>
    </source>
</evidence>
<dbReference type="PANTHER" id="PTHR22930">
    <property type="match status" value="1"/>
</dbReference>
<evidence type="ECO:0000256" key="5">
    <source>
        <dbReference type="ARBA" id="ARBA00022723"/>
    </source>
</evidence>
<comment type="subcellular location">
    <subcellularLocation>
        <location evidence="2">Nucleus</location>
    </subcellularLocation>
</comment>
<sequence length="600" mass="68512">MDLFNCRIAAVCFGRRGNQKRTGGFKCPDGQSSLNGFHPGCTSTGFPTEEVVPRVISSLDIGSFDQKNPQYGPSLVVVFQCIFDEVLSYVYDVSWYINDHYVKEYQNKLYNEIRKTDLRPEDWVGRHRMNMIVKCSVRLRNATGTIPGFYHDSDWFKAGVYPENFQYQVIESENTLISYNVTVPVGCFSAYNQNQCHHLLYITQPNYQQTPATCSSSNILQQDIALNGFEFCGLSIPSSTHGQKIQFNVTGYIDGQYNGDRKRTTQISILVSDADEKMKGRHCQVYNDPHFYTADRKYYNYYGTGEHILYQNTKYPYQVNAVFTKCWRASCNCGIAIRSGKSLLVVRTCATVSRTKFVRGLSTPYIAKRVCDDSSISIDNSQDSVVLLALVDADYKFLWIDIGGCGSMSDAQIYNNSELKECLEEETIGFPDPDPMPNGDKNVPYFILGDDAFGLRTYLMKPYSQRGLTDEQLITNYRISRGRRVVENAFGILAQRWQLLLTTMMQQPNVVRNIVECCVCLHNVMRLRYPTQQNAQLDMENDQHDLIPGLWRATANMYEVNMVIGPNRDTVAAKKQREYLRLYFNSQAGSVPWQNRMISA</sequence>
<dbReference type="Pfam" id="PF13359">
    <property type="entry name" value="DDE_Tnp_4"/>
    <property type="match status" value="1"/>
</dbReference>
<dbReference type="AlphaFoldDB" id="A0A8B6C7N5"/>
<evidence type="ECO:0000259" key="8">
    <source>
        <dbReference type="Pfam" id="PF13359"/>
    </source>
</evidence>
<comment type="caution">
    <text evidence="9">The sequence shown here is derived from an EMBL/GenBank/DDBJ whole genome shotgun (WGS) entry which is preliminary data.</text>
</comment>
<dbReference type="OrthoDB" id="10297682at2759"/>
<dbReference type="InterPro" id="IPR045249">
    <property type="entry name" value="HARBI1-like"/>
</dbReference>
<keyword evidence="7" id="KW-0539">Nucleus</keyword>
<evidence type="ECO:0000256" key="2">
    <source>
        <dbReference type="ARBA" id="ARBA00004123"/>
    </source>
</evidence>
<name>A0A8B6C7N5_MYTGA</name>
<dbReference type="GO" id="GO:0004518">
    <property type="term" value="F:nuclease activity"/>
    <property type="evidence" value="ECO:0007669"/>
    <property type="project" value="UniProtKB-KW"/>
</dbReference>
<reference evidence="9" key="1">
    <citation type="submission" date="2018-11" db="EMBL/GenBank/DDBJ databases">
        <authorList>
            <person name="Alioto T."/>
            <person name="Alioto T."/>
        </authorList>
    </citation>
    <scope>NUCLEOTIDE SEQUENCE</scope>
</reference>
<dbReference type="Proteomes" id="UP000596742">
    <property type="component" value="Unassembled WGS sequence"/>
</dbReference>
<dbReference type="InterPro" id="IPR027806">
    <property type="entry name" value="HARBI1_dom"/>
</dbReference>
<evidence type="ECO:0000313" key="10">
    <source>
        <dbReference type="Proteomes" id="UP000596742"/>
    </source>
</evidence>
<keyword evidence="4" id="KW-0540">Nuclease</keyword>
<accession>A0A8B6C7N5</accession>
<evidence type="ECO:0000256" key="1">
    <source>
        <dbReference type="ARBA" id="ARBA00001968"/>
    </source>
</evidence>
<comment type="similarity">
    <text evidence="3">Belongs to the HARBI1 family.</text>
</comment>
<keyword evidence="10" id="KW-1185">Reference proteome</keyword>
<evidence type="ECO:0000256" key="7">
    <source>
        <dbReference type="ARBA" id="ARBA00023242"/>
    </source>
</evidence>
<gene>
    <name evidence="9" type="ORF">MGAL_10B013901</name>
</gene>
<protein>
    <recommendedName>
        <fullName evidence="8">DDE Tnp4 domain-containing protein</fullName>
    </recommendedName>
</protein>
<comment type="cofactor">
    <cofactor evidence="1">
        <name>a divalent metal cation</name>
        <dbReference type="ChEBI" id="CHEBI:60240"/>
    </cofactor>
</comment>
<feature type="domain" description="DDE Tnp4" evidence="8">
    <location>
        <begin position="373"/>
        <end position="523"/>
    </location>
</feature>
<dbReference type="GO" id="GO:0016787">
    <property type="term" value="F:hydrolase activity"/>
    <property type="evidence" value="ECO:0007669"/>
    <property type="project" value="UniProtKB-KW"/>
</dbReference>
<evidence type="ECO:0000256" key="3">
    <source>
        <dbReference type="ARBA" id="ARBA00006958"/>
    </source>
</evidence>
<dbReference type="GO" id="GO:0046872">
    <property type="term" value="F:metal ion binding"/>
    <property type="evidence" value="ECO:0007669"/>
    <property type="project" value="UniProtKB-KW"/>
</dbReference>